<feature type="compositionally biased region" description="Low complexity" evidence="1">
    <location>
        <begin position="159"/>
        <end position="168"/>
    </location>
</feature>
<accession>A0A0S4JML3</accession>
<dbReference type="InterPro" id="IPR016024">
    <property type="entry name" value="ARM-type_fold"/>
</dbReference>
<feature type="region of interest" description="Disordered" evidence="1">
    <location>
        <begin position="121"/>
        <end position="174"/>
    </location>
</feature>
<dbReference type="VEuPathDB" id="TriTrypDB:BSAL_32330"/>
<organism evidence="2 3">
    <name type="scientific">Bodo saltans</name>
    <name type="common">Flagellated protozoan</name>
    <dbReference type="NCBI Taxonomy" id="75058"/>
    <lineage>
        <taxon>Eukaryota</taxon>
        <taxon>Discoba</taxon>
        <taxon>Euglenozoa</taxon>
        <taxon>Kinetoplastea</taxon>
        <taxon>Metakinetoplastina</taxon>
        <taxon>Eubodonida</taxon>
        <taxon>Bodonidae</taxon>
        <taxon>Bodo</taxon>
    </lineage>
</organism>
<dbReference type="AlphaFoldDB" id="A0A0S4JML3"/>
<keyword evidence="3" id="KW-1185">Reference proteome</keyword>
<gene>
    <name evidence="2" type="ORF">BSAL_32330</name>
</gene>
<dbReference type="PANTHER" id="PTHR13371:SF0">
    <property type="entry name" value="CENTROSOMAL PROTEIN OF 104 KDA"/>
    <property type="match status" value="1"/>
</dbReference>
<reference evidence="3" key="1">
    <citation type="submission" date="2015-09" db="EMBL/GenBank/DDBJ databases">
        <authorList>
            <consortium name="Pathogen Informatics"/>
        </authorList>
    </citation>
    <scope>NUCLEOTIDE SEQUENCE [LARGE SCALE GENOMIC DNA]</scope>
    <source>
        <strain evidence="3">Lake Konstanz</strain>
    </source>
</reference>
<sequence>MSMNSPAWLDEEEDAHNRGASTSASGTNTTPLPVSPRTTQRGRAALEEAGLGFLCESEKTCLPELPALSQTPPTPSIESKKSNNSSIVEPFVAKSNTSAPVHFLKRMQKAETDRQEKIAARNAADGIEMKPVPPPPRSKPPANRSHRSGMSPKHPKPPAAVAQPSPQAIGVQQETSAQVDLGVVAELSDDDKRSHSGLIKIMGELNVRKLLSSRFQHRVECHREILESLVEQSNKAVDMALVGALRLGVADPVLQIATIAAEATKIFIVKSSEVATADGSRVSDHSQLKSVHKELMCLASDCVKKLKEAKCTQHCTSVLVELARVYGAAEMIELVCGSVVIGGALSPSSASPPAVALGGSPSTTQSPTSSNIVASAAMDASAAGSRGVMSRLEFSIAFVQSHKQLLSNDDWEIFMRFAAFHLNASNNKVRKTAMSLVVYLHPIGGAKVFQFLKNVNPATMKIVTEELGESAMQQTSQDMLTPSVSVLDQVELKQETEDIAACAADGALSSENSLLVDLWQESLVGLKSAMCLFCPRWKVRERFLERIVSAVANSSQLFIGSGGGKLPGSLQWNLKNATVIECLGQILEKALGDSVPAVAGAALRALRLALPQLPTGNTAWPLIDSVYPSLIKLACTTQSKEAVMDIVALMVTQLSGGSSAGSPQKLFEVISGIANTPKMDVTKAPPKLLIARMELLQHILVLSPQLDVPGTLTTGRCMEVATAYLEAPNPKVRLTTSTFVMELHSKVGSLIHPYLSKLSGTPAMEELRARLSNAASNKKNAKAVRLFNMVQPLAEKGASSTKNQADILHEKSSRTKCEGACAATSAFRDCDSPNSSISPKRVEVSRNSTKRCDASWKCIVGQHSCARVYTRSQIETRVCVSSKRMKETESYDM</sequence>
<proteinExistence type="predicted"/>
<dbReference type="Gene3D" id="1.25.10.10">
    <property type="entry name" value="Leucine-rich Repeat Variant"/>
    <property type="match status" value="2"/>
</dbReference>
<dbReference type="PANTHER" id="PTHR13371">
    <property type="entry name" value="GLYCINE-, GLUTAMATE-, THIENYLCYCLOHEXYLPIPERIDINE-BINDING PROTEIN"/>
    <property type="match status" value="1"/>
</dbReference>
<dbReference type="InterPro" id="IPR011989">
    <property type="entry name" value="ARM-like"/>
</dbReference>
<dbReference type="SUPFAM" id="SSF48371">
    <property type="entry name" value="ARM repeat"/>
    <property type="match status" value="1"/>
</dbReference>
<dbReference type="Proteomes" id="UP000051952">
    <property type="component" value="Unassembled WGS sequence"/>
</dbReference>
<dbReference type="Pfam" id="PF21040">
    <property type="entry name" value="CEP104-like_TOG"/>
    <property type="match status" value="1"/>
</dbReference>
<dbReference type="GO" id="GO:0005929">
    <property type="term" value="C:cilium"/>
    <property type="evidence" value="ECO:0007669"/>
    <property type="project" value="TreeGrafter"/>
</dbReference>
<dbReference type="EMBL" id="CYKH01001931">
    <property type="protein sequence ID" value="CUG91486.1"/>
    <property type="molecule type" value="Genomic_DNA"/>
</dbReference>
<feature type="region of interest" description="Disordered" evidence="1">
    <location>
        <begin position="1"/>
        <end position="45"/>
    </location>
</feature>
<dbReference type="InterPro" id="IPR052607">
    <property type="entry name" value="CEP104-like"/>
</dbReference>
<protein>
    <recommendedName>
        <fullName evidence="4">TOG domain-containing protein</fullName>
    </recommendedName>
</protein>
<evidence type="ECO:0000256" key="1">
    <source>
        <dbReference type="SAM" id="MobiDB-lite"/>
    </source>
</evidence>
<name>A0A0S4JML3_BODSA</name>
<evidence type="ECO:0000313" key="3">
    <source>
        <dbReference type="Proteomes" id="UP000051952"/>
    </source>
</evidence>
<evidence type="ECO:0000313" key="2">
    <source>
        <dbReference type="EMBL" id="CUG91486.1"/>
    </source>
</evidence>
<feature type="region of interest" description="Disordered" evidence="1">
    <location>
        <begin position="65"/>
        <end position="98"/>
    </location>
</feature>
<evidence type="ECO:0008006" key="4">
    <source>
        <dbReference type="Google" id="ProtNLM"/>
    </source>
</evidence>
<feature type="compositionally biased region" description="Low complexity" evidence="1">
    <location>
        <begin position="19"/>
        <end position="30"/>
    </location>
</feature>